<keyword evidence="2" id="KW-1185">Reference proteome</keyword>
<dbReference type="FunCoup" id="A0A6P7KW59">
    <property type="interactions" value="3"/>
</dbReference>
<evidence type="ECO:0000313" key="2">
    <source>
        <dbReference type="Proteomes" id="UP000515150"/>
    </source>
</evidence>
<dbReference type="AlphaFoldDB" id="A0A6P7KW59"/>
<dbReference type="OrthoDB" id="1045822at2759"/>
<gene>
    <name evidence="3" type="primary">LOC114843961</name>
</gene>
<dbReference type="InParanoid" id="A0A6P7KW59"/>
<proteinExistence type="inferred from homology"/>
<dbReference type="KEGG" id="bspl:114843961"/>
<dbReference type="PANTHER" id="PTHR15907">
    <property type="entry name" value="DUF614 FAMILY PROTEIN-RELATED"/>
    <property type="match status" value="1"/>
</dbReference>
<protein>
    <submittedName>
        <fullName evidence="3">Placenta-specific gene 8 protein-like</fullName>
    </submittedName>
</protein>
<evidence type="ECO:0000313" key="3">
    <source>
        <dbReference type="RefSeq" id="XP_028986718.1"/>
    </source>
</evidence>
<dbReference type="InterPro" id="IPR006461">
    <property type="entry name" value="PLAC_motif_containing"/>
</dbReference>
<dbReference type="Proteomes" id="UP000515150">
    <property type="component" value="Chromosome 2"/>
</dbReference>
<accession>A0A6P7KW59</accession>
<dbReference type="Pfam" id="PF04749">
    <property type="entry name" value="PLAC8"/>
    <property type="match status" value="1"/>
</dbReference>
<dbReference type="RefSeq" id="XP_028986718.1">
    <property type="nucleotide sequence ID" value="XM_029130885.3"/>
</dbReference>
<organism evidence="2 3">
    <name type="scientific">Betta splendens</name>
    <name type="common">Siamese fighting fish</name>
    <dbReference type="NCBI Taxonomy" id="158456"/>
    <lineage>
        <taxon>Eukaryota</taxon>
        <taxon>Metazoa</taxon>
        <taxon>Chordata</taxon>
        <taxon>Craniata</taxon>
        <taxon>Vertebrata</taxon>
        <taxon>Euteleostomi</taxon>
        <taxon>Actinopterygii</taxon>
        <taxon>Neopterygii</taxon>
        <taxon>Teleostei</taxon>
        <taxon>Neoteleostei</taxon>
        <taxon>Acanthomorphata</taxon>
        <taxon>Anabantaria</taxon>
        <taxon>Anabantiformes</taxon>
        <taxon>Anabantoidei</taxon>
        <taxon>Osphronemidae</taxon>
        <taxon>Betta</taxon>
    </lineage>
</organism>
<sequence>MAVQHQPTAVIVSTTTTHGPGAWSTGLCDCFADMGTCCCALWCFPCMQCDAANKHGFCCCLPMCDVCGAVSCALRASIRKQYNIPGDCCDDCCSVLWCYMCVWCQMHREVKIRGNGPATSHVVTTQVV</sequence>
<dbReference type="NCBIfam" id="TIGR01571">
    <property type="entry name" value="A_thal_Cys_rich"/>
    <property type="match status" value="1"/>
</dbReference>
<name>A0A6P7KW59_BETSP</name>
<reference evidence="3" key="1">
    <citation type="submission" date="2025-08" db="UniProtKB">
        <authorList>
            <consortium name="RefSeq"/>
        </authorList>
    </citation>
    <scope>IDENTIFICATION</scope>
</reference>
<dbReference type="GeneID" id="114843961"/>
<comment type="similarity">
    <text evidence="1">Belongs to the cornifelin family.</text>
</comment>
<evidence type="ECO:0000256" key="1">
    <source>
        <dbReference type="ARBA" id="ARBA00009024"/>
    </source>
</evidence>